<dbReference type="Pfam" id="PF12992">
    <property type="entry name" value="DUF3876"/>
    <property type="match status" value="1"/>
</dbReference>
<dbReference type="AlphaFoldDB" id="A0A015W7T9"/>
<organism evidence="1 2">
    <name type="scientific">Bacteroides fragilis str. 3988T(B)14</name>
    <dbReference type="NCBI Taxonomy" id="1339315"/>
    <lineage>
        <taxon>Bacteria</taxon>
        <taxon>Pseudomonadati</taxon>
        <taxon>Bacteroidota</taxon>
        <taxon>Bacteroidia</taxon>
        <taxon>Bacteroidales</taxon>
        <taxon>Bacteroidaceae</taxon>
        <taxon>Bacteroides</taxon>
    </lineage>
</organism>
<evidence type="ECO:0000313" key="1">
    <source>
        <dbReference type="EMBL" id="EXY76545.1"/>
    </source>
</evidence>
<comment type="caution">
    <text evidence="1">The sequence shown here is derived from an EMBL/GenBank/DDBJ whole genome shotgun (WGS) entry which is preliminary data.</text>
</comment>
<evidence type="ECO:0008006" key="3">
    <source>
        <dbReference type="Google" id="ProtNLM"/>
    </source>
</evidence>
<dbReference type="PATRIC" id="fig|1339315.3.peg.487"/>
<reference evidence="1 2" key="1">
    <citation type="submission" date="2014-02" db="EMBL/GenBank/DDBJ databases">
        <authorList>
            <person name="Sears C."/>
            <person name="Carroll K."/>
            <person name="Sack B.R."/>
            <person name="Qadri F."/>
            <person name="Myers L.L."/>
            <person name="Chung G.-T."/>
            <person name="Escheverria P."/>
            <person name="Fraser C.M."/>
            <person name="Sadzewicz L."/>
            <person name="Shefchek K.A."/>
            <person name="Tallon L."/>
            <person name="Das S.P."/>
            <person name="Daugherty S."/>
            <person name="Mongodin E.F."/>
        </authorList>
    </citation>
    <scope>NUCLEOTIDE SEQUENCE [LARGE SCALE GENOMIC DNA]</scope>
    <source>
        <strain evidence="2">3988T(B)14</strain>
    </source>
</reference>
<gene>
    <name evidence="1" type="ORF">M124_4562</name>
</gene>
<sequence length="92" mass="10643">MEIELFDLGILVGNWESISLNPTVMIHRNGENHQLSIIYMNEATKQASPSTYEIQEDEQGYFVYLNGKRSSLTYCQRLDMLTIATMGDYMRN</sequence>
<dbReference type="InterPro" id="IPR024452">
    <property type="entry name" value="DUF3876"/>
</dbReference>
<proteinExistence type="predicted"/>
<name>A0A015W7T9_BACFG</name>
<evidence type="ECO:0000313" key="2">
    <source>
        <dbReference type="Proteomes" id="UP000020529"/>
    </source>
</evidence>
<accession>A0A015W7T9</accession>
<dbReference type="EMBL" id="JGCY01000144">
    <property type="protein sequence ID" value="EXY76545.1"/>
    <property type="molecule type" value="Genomic_DNA"/>
</dbReference>
<dbReference type="RefSeq" id="WP_022347783.1">
    <property type="nucleotide sequence ID" value="NZ_JGCY01000144.1"/>
</dbReference>
<protein>
    <recommendedName>
        <fullName evidence="3">DUF3876 domain-containing protein</fullName>
    </recommendedName>
</protein>
<dbReference type="Proteomes" id="UP000020529">
    <property type="component" value="Unassembled WGS sequence"/>
</dbReference>